<protein>
    <recommendedName>
        <fullName evidence="3">RING-type domain-containing protein</fullName>
    </recommendedName>
</protein>
<dbReference type="GO" id="GO:0005737">
    <property type="term" value="C:cytoplasm"/>
    <property type="evidence" value="ECO:0007669"/>
    <property type="project" value="TreeGrafter"/>
</dbReference>
<dbReference type="PROSITE" id="PS50089">
    <property type="entry name" value="ZF_RING_2"/>
    <property type="match status" value="1"/>
</dbReference>
<dbReference type="GO" id="GO:0006511">
    <property type="term" value="P:ubiquitin-dependent protein catabolic process"/>
    <property type="evidence" value="ECO:0007669"/>
    <property type="project" value="TreeGrafter"/>
</dbReference>
<dbReference type="AlphaFoldDB" id="W9CHG2"/>
<sequence>MLSESESGSTIRIISRIGNQVTVAIPPGEISMQTVVEVHAWEVQLNADYYAQIATSNSSVTSEIRLGDDVEHMTDYPLVIWGFEDEAEDEGEDEEEDEERELTNREAEAMRHRRRRFLVALRFAHNWETSNGIRLAVPRQGLEEASTSLSHYTRFSNALRDYLAANEDFISALAYDYRSEAVDALLIPVPIDETQRESEPCPICREIYGENTENGISHQACMLPDCRHVFGRACINIWLVQQSKSTCPMCRAELNLGID</sequence>
<dbReference type="InterPro" id="IPR013083">
    <property type="entry name" value="Znf_RING/FYVE/PHD"/>
</dbReference>
<comment type="caution">
    <text evidence="4">The sequence shown here is derived from an EMBL/GenBank/DDBJ whole genome shotgun (WGS) entry which is preliminary data.</text>
</comment>
<keyword evidence="5" id="KW-1185">Reference proteome</keyword>
<dbReference type="UniPathway" id="UPA00143"/>
<dbReference type="HOGENOM" id="CLU_1074262_0_0_1"/>
<dbReference type="STRING" id="1432307.W9CHG2"/>
<dbReference type="EMBL" id="AYSA01000276">
    <property type="protein sequence ID" value="ESZ93975.1"/>
    <property type="molecule type" value="Genomic_DNA"/>
</dbReference>
<feature type="region of interest" description="Disordered" evidence="2">
    <location>
        <begin position="87"/>
        <end position="106"/>
    </location>
</feature>
<dbReference type="Proteomes" id="UP000019487">
    <property type="component" value="Unassembled WGS sequence"/>
</dbReference>
<dbReference type="Pfam" id="PF13639">
    <property type="entry name" value="zf-RING_2"/>
    <property type="match status" value="1"/>
</dbReference>
<evidence type="ECO:0000256" key="2">
    <source>
        <dbReference type="SAM" id="MobiDB-lite"/>
    </source>
</evidence>
<dbReference type="GO" id="GO:0008270">
    <property type="term" value="F:zinc ion binding"/>
    <property type="evidence" value="ECO:0007669"/>
    <property type="project" value="UniProtKB-KW"/>
</dbReference>
<keyword evidence="1" id="KW-0479">Metal-binding</keyword>
<organism evidence="4 5">
    <name type="scientific">Sclerotinia borealis (strain F-4128)</name>
    <dbReference type="NCBI Taxonomy" id="1432307"/>
    <lineage>
        <taxon>Eukaryota</taxon>
        <taxon>Fungi</taxon>
        <taxon>Dikarya</taxon>
        <taxon>Ascomycota</taxon>
        <taxon>Pezizomycotina</taxon>
        <taxon>Leotiomycetes</taxon>
        <taxon>Helotiales</taxon>
        <taxon>Sclerotiniaceae</taxon>
        <taxon>Sclerotinia</taxon>
    </lineage>
</organism>
<dbReference type="PANTHER" id="PTHR22765">
    <property type="entry name" value="RING FINGER AND PROTEASE ASSOCIATED DOMAIN-CONTAINING"/>
    <property type="match status" value="1"/>
</dbReference>
<feature type="domain" description="RING-type" evidence="3">
    <location>
        <begin position="201"/>
        <end position="251"/>
    </location>
</feature>
<evidence type="ECO:0000259" key="3">
    <source>
        <dbReference type="PROSITE" id="PS50089"/>
    </source>
</evidence>
<dbReference type="InterPro" id="IPR001841">
    <property type="entry name" value="Znf_RING"/>
</dbReference>
<dbReference type="GO" id="GO:0061630">
    <property type="term" value="F:ubiquitin protein ligase activity"/>
    <property type="evidence" value="ECO:0007669"/>
    <property type="project" value="TreeGrafter"/>
</dbReference>
<dbReference type="GO" id="GO:0016567">
    <property type="term" value="P:protein ubiquitination"/>
    <property type="evidence" value="ECO:0007669"/>
    <property type="project" value="UniProtKB-UniPathway"/>
</dbReference>
<evidence type="ECO:0000256" key="1">
    <source>
        <dbReference type="PROSITE-ProRule" id="PRU00175"/>
    </source>
</evidence>
<gene>
    <name evidence="4" type="ORF">SBOR_5640</name>
</gene>
<keyword evidence="1" id="KW-0863">Zinc-finger</keyword>
<dbReference type="SMART" id="SM00184">
    <property type="entry name" value="RING"/>
    <property type="match status" value="1"/>
</dbReference>
<dbReference type="PANTHER" id="PTHR22765:SF416">
    <property type="entry name" value="E3 UBIQUITIN-PROTEIN LIGASE GODZILLA"/>
    <property type="match status" value="1"/>
</dbReference>
<proteinExistence type="predicted"/>
<dbReference type="OrthoDB" id="8062037at2759"/>
<evidence type="ECO:0000313" key="4">
    <source>
        <dbReference type="EMBL" id="ESZ93975.1"/>
    </source>
</evidence>
<accession>W9CHG2</accession>
<keyword evidence="1" id="KW-0862">Zinc</keyword>
<name>W9CHG2_SCLBF</name>
<dbReference type="InterPro" id="IPR051826">
    <property type="entry name" value="E3_ubiquitin-ligase_domain"/>
</dbReference>
<dbReference type="Gene3D" id="3.30.40.10">
    <property type="entry name" value="Zinc/RING finger domain, C3HC4 (zinc finger)"/>
    <property type="match status" value="1"/>
</dbReference>
<dbReference type="SUPFAM" id="SSF57850">
    <property type="entry name" value="RING/U-box"/>
    <property type="match status" value="1"/>
</dbReference>
<feature type="compositionally biased region" description="Acidic residues" evidence="2">
    <location>
        <begin position="87"/>
        <end position="100"/>
    </location>
</feature>
<reference evidence="4 5" key="1">
    <citation type="journal article" date="2014" name="Genome Announc.">
        <title>Draft genome sequence of Sclerotinia borealis, a psychrophilic plant pathogenic fungus.</title>
        <authorList>
            <person name="Mardanov A.V."/>
            <person name="Beletsky A.V."/>
            <person name="Kadnikov V.V."/>
            <person name="Ignatov A.N."/>
            <person name="Ravin N.V."/>
        </authorList>
    </citation>
    <scope>NUCLEOTIDE SEQUENCE [LARGE SCALE GENOMIC DNA]</scope>
    <source>
        <strain evidence="5">F-4157</strain>
    </source>
</reference>
<evidence type="ECO:0000313" key="5">
    <source>
        <dbReference type="Proteomes" id="UP000019487"/>
    </source>
</evidence>